<name>A0ABQ3V6E3_9CHLR</name>
<keyword evidence="3" id="KW-1185">Reference proteome</keyword>
<accession>A0ABQ3V6E3</accession>
<evidence type="ECO:0000256" key="1">
    <source>
        <dbReference type="SAM" id="MobiDB-lite"/>
    </source>
</evidence>
<dbReference type="Proteomes" id="UP000654345">
    <property type="component" value="Unassembled WGS sequence"/>
</dbReference>
<protein>
    <submittedName>
        <fullName evidence="2">Uncharacterized protein</fullName>
    </submittedName>
</protein>
<evidence type="ECO:0000313" key="3">
    <source>
        <dbReference type="Proteomes" id="UP000654345"/>
    </source>
</evidence>
<dbReference type="EMBL" id="BNJG01000006">
    <property type="protein sequence ID" value="GHO60806.1"/>
    <property type="molecule type" value="Genomic_DNA"/>
</dbReference>
<evidence type="ECO:0000313" key="2">
    <source>
        <dbReference type="EMBL" id="GHO60806.1"/>
    </source>
</evidence>
<reference evidence="2 3" key="1">
    <citation type="journal article" date="2021" name="Int. J. Syst. Evol. Microbiol.">
        <title>Reticulibacter mediterranei gen. nov., sp. nov., within the new family Reticulibacteraceae fam. nov., and Ktedonospora formicarum gen. nov., sp. nov., Ktedonobacter robiniae sp. nov., Dictyobacter formicarum sp. nov. and Dictyobacter arantiisoli sp. nov., belonging to the class Ktedonobacteria.</title>
        <authorList>
            <person name="Yabe S."/>
            <person name="Zheng Y."/>
            <person name="Wang C.M."/>
            <person name="Sakai Y."/>
            <person name="Abe K."/>
            <person name="Yokota A."/>
            <person name="Donadio S."/>
            <person name="Cavaletti L."/>
            <person name="Monciardini P."/>
        </authorList>
    </citation>
    <scope>NUCLEOTIDE SEQUENCE [LARGE SCALE GENOMIC DNA]</scope>
    <source>
        <strain evidence="2 3">SOSP1-30</strain>
    </source>
</reference>
<feature type="region of interest" description="Disordered" evidence="1">
    <location>
        <begin position="1"/>
        <end position="51"/>
    </location>
</feature>
<proteinExistence type="predicted"/>
<gene>
    <name evidence="2" type="ORF">KSB_92810</name>
</gene>
<feature type="compositionally biased region" description="Basic and acidic residues" evidence="1">
    <location>
        <begin position="1"/>
        <end position="39"/>
    </location>
</feature>
<organism evidence="2 3">
    <name type="scientific">Ktedonobacter robiniae</name>
    <dbReference type="NCBI Taxonomy" id="2778365"/>
    <lineage>
        <taxon>Bacteria</taxon>
        <taxon>Bacillati</taxon>
        <taxon>Chloroflexota</taxon>
        <taxon>Ktedonobacteria</taxon>
        <taxon>Ktedonobacterales</taxon>
        <taxon>Ktedonobacteraceae</taxon>
        <taxon>Ktedonobacter</taxon>
    </lineage>
</organism>
<sequence length="51" mass="5983">MKGDHASVGVRRNDKGGSHKEELNRYIEMYGNRERDKRGLPRKRRSGILEE</sequence>
<comment type="caution">
    <text evidence="2">The sequence shown here is derived from an EMBL/GenBank/DDBJ whole genome shotgun (WGS) entry which is preliminary data.</text>
</comment>
<feature type="compositionally biased region" description="Basic residues" evidence="1">
    <location>
        <begin position="40"/>
        <end position="51"/>
    </location>
</feature>